<protein>
    <submittedName>
        <fullName evidence="2">Uncharacterized protein</fullName>
    </submittedName>
</protein>
<evidence type="ECO:0000256" key="1">
    <source>
        <dbReference type="SAM" id="MobiDB-lite"/>
    </source>
</evidence>
<dbReference type="NCBIfam" id="NF045560">
    <property type="entry name" value="aroma_sacti_dom"/>
    <property type="match status" value="1"/>
</dbReference>
<reference evidence="2 3" key="1">
    <citation type="submission" date="2015-02" db="EMBL/GenBank/DDBJ databases">
        <title>Draft genome sequence of Kitasatospora griseola MF730-N6, a bafilomycin, terpentecin and satosporin producer.</title>
        <authorList>
            <person name="Arens J.C."/>
            <person name="Haltli B."/>
            <person name="Kerr R.G."/>
        </authorList>
    </citation>
    <scope>NUCLEOTIDE SEQUENCE [LARGE SCALE GENOMIC DNA]</scope>
    <source>
        <strain evidence="2 3">MF730-N6</strain>
    </source>
</reference>
<evidence type="ECO:0000313" key="2">
    <source>
        <dbReference type="EMBL" id="KIQ66831.1"/>
    </source>
</evidence>
<name>A0A0D0P5F6_KITGR</name>
<dbReference type="RefSeq" id="WP_083462066.1">
    <property type="nucleotide sequence ID" value="NZ_JXZB01000001.1"/>
</dbReference>
<dbReference type="PATRIC" id="fig|2064.6.peg.1129"/>
<keyword evidence="3" id="KW-1185">Reference proteome</keyword>
<accession>A0A0D0P5F6</accession>
<sequence>MTDHRTDRTDRTDHTDGADPGPALAALTAAGFDLSGLTEEQHAVLRSLTDQELALLADLKGRLEEAGPEVQGHAEVAGGALF</sequence>
<organism evidence="2 3">
    <name type="scientific">Kitasatospora griseola</name>
    <name type="common">Streptomyces griseolosporeus</name>
    <dbReference type="NCBI Taxonomy" id="2064"/>
    <lineage>
        <taxon>Bacteria</taxon>
        <taxon>Bacillati</taxon>
        <taxon>Actinomycetota</taxon>
        <taxon>Actinomycetes</taxon>
        <taxon>Kitasatosporales</taxon>
        <taxon>Streptomycetaceae</taxon>
        <taxon>Kitasatospora</taxon>
    </lineage>
</organism>
<comment type="caution">
    <text evidence="2">The sequence shown here is derived from an EMBL/GenBank/DDBJ whole genome shotgun (WGS) entry which is preliminary data.</text>
</comment>
<dbReference type="EMBL" id="JXZB01000001">
    <property type="protein sequence ID" value="KIQ66831.1"/>
    <property type="molecule type" value="Genomic_DNA"/>
</dbReference>
<feature type="compositionally biased region" description="Basic and acidic residues" evidence="1">
    <location>
        <begin position="1"/>
        <end position="17"/>
    </location>
</feature>
<dbReference type="AlphaFoldDB" id="A0A0D0P5F6"/>
<feature type="region of interest" description="Disordered" evidence="1">
    <location>
        <begin position="1"/>
        <end position="23"/>
    </location>
</feature>
<gene>
    <name evidence="2" type="ORF">TR51_05115</name>
</gene>
<evidence type="ECO:0000313" key="3">
    <source>
        <dbReference type="Proteomes" id="UP000032066"/>
    </source>
</evidence>
<proteinExistence type="predicted"/>
<dbReference type="STRING" id="2064.TR51_05115"/>
<dbReference type="Proteomes" id="UP000032066">
    <property type="component" value="Unassembled WGS sequence"/>
</dbReference>
<dbReference type="InterPro" id="IPR054632">
    <property type="entry name" value="Aroma_sacti_dom"/>
</dbReference>